<evidence type="ECO:0000256" key="1">
    <source>
        <dbReference type="SAM" id="Phobius"/>
    </source>
</evidence>
<feature type="transmembrane region" description="Helical" evidence="1">
    <location>
        <begin position="36"/>
        <end position="66"/>
    </location>
</feature>
<comment type="caution">
    <text evidence="2">The sequence shown here is derived from an EMBL/GenBank/DDBJ whole genome shotgun (WGS) entry which is preliminary data.</text>
</comment>
<keyword evidence="1" id="KW-0812">Transmembrane</keyword>
<proteinExistence type="predicted"/>
<protein>
    <submittedName>
        <fullName evidence="2">Uncharacterized protein</fullName>
    </submittedName>
</protein>
<sequence length="75" mass="8608">MIEFLLKINKNSSSNSAEVQIPTSAFDYYSLKKSELIRILIIFSTYNDGIICLFLVTIMEMGYIGIEKSFKLKTM</sequence>
<reference evidence="2 3" key="1">
    <citation type="journal article" date="2018" name="Sci. Rep.">
        <title>Genomic signatures of local adaptation to the degree of environmental predictability in rotifers.</title>
        <authorList>
            <person name="Franch-Gras L."/>
            <person name="Hahn C."/>
            <person name="Garcia-Roger E.M."/>
            <person name="Carmona M.J."/>
            <person name="Serra M."/>
            <person name="Gomez A."/>
        </authorList>
    </citation>
    <scope>NUCLEOTIDE SEQUENCE [LARGE SCALE GENOMIC DNA]</scope>
    <source>
        <strain evidence="2">HYR1</strain>
    </source>
</reference>
<gene>
    <name evidence="2" type="ORF">BpHYR1_022503</name>
</gene>
<dbReference type="AlphaFoldDB" id="A0A3M7R3J6"/>
<keyword evidence="1" id="KW-1133">Transmembrane helix</keyword>
<organism evidence="2 3">
    <name type="scientific">Brachionus plicatilis</name>
    <name type="common">Marine rotifer</name>
    <name type="synonym">Brachionus muelleri</name>
    <dbReference type="NCBI Taxonomy" id="10195"/>
    <lineage>
        <taxon>Eukaryota</taxon>
        <taxon>Metazoa</taxon>
        <taxon>Spiralia</taxon>
        <taxon>Gnathifera</taxon>
        <taxon>Rotifera</taxon>
        <taxon>Eurotatoria</taxon>
        <taxon>Monogononta</taxon>
        <taxon>Pseudotrocha</taxon>
        <taxon>Ploima</taxon>
        <taxon>Brachionidae</taxon>
        <taxon>Brachionus</taxon>
    </lineage>
</organism>
<evidence type="ECO:0000313" key="3">
    <source>
        <dbReference type="Proteomes" id="UP000276133"/>
    </source>
</evidence>
<evidence type="ECO:0000313" key="2">
    <source>
        <dbReference type="EMBL" id="RNA18126.1"/>
    </source>
</evidence>
<dbReference type="EMBL" id="REGN01004304">
    <property type="protein sequence ID" value="RNA18126.1"/>
    <property type="molecule type" value="Genomic_DNA"/>
</dbReference>
<accession>A0A3M7R3J6</accession>
<keyword evidence="1" id="KW-0472">Membrane</keyword>
<keyword evidence="3" id="KW-1185">Reference proteome</keyword>
<dbReference type="Proteomes" id="UP000276133">
    <property type="component" value="Unassembled WGS sequence"/>
</dbReference>
<name>A0A3M7R3J6_BRAPC</name>